<proteinExistence type="inferred from homology"/>
<evidence type="ECO:0000313" key="3">
    <source>
        <dbReference type="EMBL" id="KKU02659.1"/>
    </source>
</evidence>
<evidence type="ECO:0000313" key="4">
    <source>
        <dbReference type="Proteomes" id="UP000034696"/>
    </source>
</evidence>
<dbReference type="EMBL" id="LCKT01000053">
    <property type="protein sequence ID" value="KKU02659.1"/>
    <property type="molecule type" value="Genomic_DNA"/>
</dbReference>
<dbReference type="InterPro" id="IPR001509">
    <property type="entry name" value="Epimerase_deHydtase"/>
</dbReference>
<gene>
    <name evidence="3" type="ORF">UX06_C0053G0002</name>
</gene>
<dbReference type="Proteomes" id="UP000034696">
    <property type="component" value="Unassembled WGS sequence"/>
</dbReference>
<dbReference type="SUPFAM" id="SSF51735">
    <property type="entry name" value="NAD(P)-binding Rossmann-fold domains"/>
    <property type="match status" value="1"/>
</dbReference>
<dbReference type="Pfam" id="PF01370">
    <property type="entry name" value="Epimerase"/>
    <property type="match status" value="1"/>
</dbReference>
<sequence>MKILVTGGMGFQGSHLAEKLYELGHKVTVLNTLTPQALDNQKYLKEKAEVIWGSVTDAEVTEKAMRGKDVVFHLGARVNVDESILHPWETLAVNLRGTFNVLEASRKTGSRIIYASSCEVYGQPASQAPVAETAELRPMSPYAASKAAADRLCFAYFQTYKTPVTIVRFFNVFGERQKERDFGAVIPIFVGKAMRGEALEVFGNGEQTRDYLYISDVSGAYCSVLDHPELSGEVIRAWLPIFPKPSDFWAGSRKWGFMKE</sequence>
<dbReference type="AlphaFoldDB" id="A0A0G1M3B2"/>
<evidence type="ECO:0000259" key="2">
    <source>
        <dbReference type="Pfam" id="PF01370"/>
    </source>
</evidence>
<name>A0A0G1M3B2_9BACT</name>
<organism evidence="3 4">
    <name type="scientific">Candidatus Giovannonibacteria bacterium GW2011_GWA2_45_21</name>
    <dbReference type="NCBI Taxonomy" id="1618649"/>
    <lineage>
        <taxon>Bacteria</taxon>
        <taxon>Candidatus Giovannoniibacteriota</taxon>
    </lineage>
</organism>
<protein>
    <submittedName>
        <fullName evidence="3">dTDP-glucose 4,6-dehydratase</fullName>
    </submittedName>
</protein>
<reference evidence="3 4" key="1">
    <citation type="journal article" date="2015" name="Nature">
        <title>rRNA introns, odd ribosomes, and small enigmatic genomes across a large radiation of phyla.</title>
        <authorList>
            <person name="Brown C.T."/>
            <person name="Hug L.A."/>
            <person name="Thomas B.C."/>
            <person name="Sharon I."/>
            <person name="Castelle C.J."/>
            <person name="Singh A."/>
            <person name="Wilkins M.J."/>
            <person name="Williams K.H."/>
            <person name="Banfield J.F."/>
        </authorList>
    </citation>
    <scope>NUCLEOTIDE SEQUENCE [LARGE SCALE GENOMIC DNA]</scope>
</reference>
<dbReference type="PATRIC" id="fig|1618649.3.peg.713"/>
<accession>A0A0G1M3B2</accession>
<evidence type="ECO:0000256" key="1">
    <source>
        <dbReference type="ARBA" id="ARBA00007637"/>
    </source>
</evidence>
<dbReference type="InterPro" id="IPR036291">
    <property type="entry name" value="NAD(P)-bd_dom_sf"/>
</dbReference>
<feature type="domain" description="NAD-dependent epimerase/dehydratase" evidence="2">
    <location>
        <begin position="3"/>
        <end position="230"/>
    </location>
</feature>
<dbReference type="Gene3D" id="3.40.50.720">
    <property type="entry name" value="NAD(P)-binding Rossmann-like Domain"/>
    <property type="match status" value="1"/>
</dbReference>
<comment type="caution">
    <text evidence="3">The sequence shown here is derived from an EMBL/GenBank/DDBJ whole genome shotgun (WGS) entry which is preliminary data.</text>
</comment>
<dbReference type="PANTHER" id="PTHR43000">
    <property type="entry name" value="DTDP-D-GLUCOSE 4,6-DEHYDRATASE-RELATED"/>
    <property type="match status" value="1"/>
</dbReference>
<comment type="similarity">
    <text evidence="1">Belongs to the NAD(P)-dependent epimerase/dehydratase family.</text>
</comment>